<evidence type="ECO:0000256" key="1">
    <source>
        <dbReference type="SAM" id="Coils"/>
    </source>
</evidence>
<evidence type="ECO:0008006" key="4">
    <source>
        <dbReference type="Google" id="ProtNLM"/>
    </source>
</evidence>
<accession>A0ABW3QCN6</accession>
<organism evidence="2 3">
    <name type="scientific">Larkinella insperata</name>
    <dbReference type="NCBI Taxonomy" id="332158"/>
    <lineage>
        <taxon>Bacteria</taxon>
        <taxon>Pseudomonadati</taxon>
        <taxon>Bacteroidota</taxon>
        <taxon>Cytophagia</taxon>
        <taxon>Cytophagales</taxon>
        <taxon>Spirosomataceae</taxon>
        <taxon>Larkinella</taxon>
    </lineage>
</organism>
<reference evidence="3" key="1">
    <citation type="journal article" date="2019" name="Int. J. Syst. Evol. Microbiol.">
        <title>The Global Catalogue of Microorganisms (GCM) 10K type strain sequencing project: providing services to taxonomists for standard genome sequencing and annotation.</title>
        <authorList>
            <consortium name="The Broad Institute Genomics Platform"/>
            <consortium name="The Broad Institute Genome Sequencing Center for Infectious Disease"/>
            <person name="Wu L."/>
            <person name="Ma J."/>
        </authorList>
    </citation>
    <scope>NUCLEOTIDE SEQUENCE [LARGE SCALE GENOMIC DNA]</scope>
    <source>
        <strain evidence="3">CCUG 55608</strain>
    </source>
</reference>
<name>A0ABW3QCN6_9BACT</name>
<gene>
    <name evidence="2" type="ORF">ACFQ4C_20165</name>
</gene>
<evidence type="ECO:0000313" key="2">
    <source>
        <dbReference type="EMBL" id="MFD1143452.1"/>
    </source>
</evidence>
<dbReference type="EMBL" id="JBHTLP010000011">
    <property type="protein sequence ID" value="MFD1143452.1"/>
    <property type="molecule type" value="Genomic_DNA"/>
</dbReference>
<protein>
    <recommendedName>
        <fullName evidence="4">DUF1351 domain-containing protein</fullName>
    </recommendedName>
</protein>
<proteinExistence type="predicted"/>
<evidence type="ECO:0000313" key="3">
    <source>
        <dbReference type="Proteomes" id="UP001597116"/>
    </source>
</evidence>
<dbReference type="RefSeq" id="WP_265991413.1">
    <property type="nucleotide sequence ID" value="NZ_CP110973.1"/>
</dbReference>
<keyword evidence="3" id="KW-1185">Reference proteome</keyword>
<sequence length="375" mass="43380">MTDETVQEAVVIPGPETPIVFSVTDAAINQMKAELLSLTIPAQEDREGYKHIVEARKMVKKTRLDVGKKHDEMTEEAKSYVKRVKAEADRIVGSLKPIELHLQSLEDAYDAEKERIRKQKEIEAQARIENRVNRLRSAGMIWDGVVEMFILLQEHKISWEDIKNLPDDQFEPLAIDIEDRYKAYLEAEAERKRLEEEEAARKEAERIAEEKRIQAERDRQSAELKAENDRLEKLRKEQAELQRQLDEQAAELQRQQDVMRLERERLEELAKPKETEPVAEVSVLPDREPSTAVTVPVAEAIPQEPALEAHWATNLSKGAQREWEKDLQKLRKVSEDFGAYKYPELEYVDARNVLEEFQNRLVVAIGQLTANISEL</sequence>
<comment type="caution">
    <text evidence="2">The sequence shown here is derived from an EMBL/GenBank/DDBJ whole genome shotgun (WGS) entry which is preliminary data.</text>
</comment>
<feature type="coiled-coil region" evidence="1">
    <location>
        <begin position="177"/>
        <end position="269"/>
    </location>
</feature>
<dbReference type="Proteomes" id="UP001597116">
    <property type="component" value="Unassembled WGS sequence"/>
</dbReference>
<keyword evidence="1" id="KW-0175">Coiled coil</keyword>